<accession>A0A2U8GLP7</accession>
<dbReference type="Proteomes" id="UP000244930">
    <property type="component" value="Chromosome"/>
</dbReference>
<evidence type="ECO:0000256" key="2">
    <source>
        <dbReference type="ARBA" id="ARBA00022448"/>
    </source>
</evidence>
<evidence type="ECO:0000256" key="7">
    <source>
        <dbReference type="ARBA" id="ARBA00023136"/>
    </source>
</evidence>
<dbReference type="KEGG" id="acom:CEW83_03325"/>
<feature type="transmembrane region" description="Helical" evidence="9">
    <location>
        <begin position="89"/>
        <end position="111"/>
    </location>
</feature>
<feature type="transmembrane region" description="Helical" evidence="9">
    <location>
        <begin position="47"/>
        <end position="68"/>
    </location>
</feature>
<comment type="function">
    <text evidence="9">Part of the tripartite ATP-independent periplasmic (TRAP) transport system.</text>
</comment>
<keyword evidence="2 9" id="KW-0813">Transport</keyword>
<gene>
    <name evidence="11" type="ORF">CEW83_03325</name>
</gene>
<evidence type="ECO:0000256" key="5">
    <source>
        <dbReference type="ARBA" id="ARBA00022692"/>
    </source>
</evidence>
<dbReference type="Pfam" id="PF04290">
    <property type="entry name" value="DctQ"/>
    <property type="match status" value="1"/>
</dbReference>
<protein>
    <recommendedName>
        <fullName evidence="9">TRAP transporter small permease protein</fullName>
    </recommendedName>
</protein>
<feature type="transmembrane region" description="Helical" evidence="9">
    <location>
        <begin position="21"/>
        <end position="41"/>
    </location>
</feature>
<name>A0A2U8GLP7_9RHOO</name>
<keyword evidence="3" id="KW-1003">Cell membrane</keyword>
<organism evidence="11 12">
    <name type="scientific">Parazoarcus communis</name>
    <dbReference type="NCBI Taxonomy" id="41977"/>
    <lineage>
        <taxon>Bacteria</taxon>
        <taxon>Pseudomonadati</taxon>
        <taxon>Pseudomonadota</taxon>
        <taxon>Betaproteobacteria</taxon>
        <taxon>Rhodocyclales</taxon>
        <taxon>Zoogloeaceae</taxon>
        <taxon>Parazoarcus</taxon>
    </lineage>
</organism>
<dbReference type="GO" id="GO:0005886">
    <property type="term" value="C:plasma membrane"/>
    <property type="evidence" value="ECO:0007669"/>
    <property type="project" value="UniProtKB-SubCell"/>
</dbReference>
<evidence type="ECO:0000256" key="3">
    <source>
        <dbReference type="ARBA" id="ARBA00022475"/>
    </source>
</evidence>
<evidence type="ECO:0000256" key="8">
    <source>
        <dbReference type="ARBA" id="ARBA00038436"/>
    </source>
</evidence>
<dbReference type="RefSeq" id="WP_108948078.1">
    <property type="nucleotide sequence ID" value="NZ_CP022187.1"/>
</dbReference>
<reference evidence="11 12" key="1">
    <citation type="submission" date="2017-06" db="EMBL/GenBank/DDBJ databases">
        <title>Azoarcus.</title>
        <authorList>
            <person name="Woo J.-H."/>
            <person name="Kim H.-S."/>
        </authorList>
    </citation>
    <scope>NUCLEOTIDE SEQUENCE [LARGE SCALE GENOMIC DNA]</scope>
    <source>
        <strain evidence="11 12">TSPY31</strain>
    </source>
</reference>
<comment type="subcellular location">
    <subcellularLocation>
        <location evidence="1 9">Cell inner membrane</location>
        <topology evidence="1 9">Multi-pass membrane protein</topology>
    </subcellularLocation>
</comment>
<dbReference type="PANTHER" id="PTHR35011:SF2">
    <property type="entry name" value="2,3-DIKETO-L-GULONATE TRAP TRANSPORTER SMALL PERMEASE PROTEIN YIAM"/>
    <property type="match status" value="1"/>
</dbReference>
<dbReference type="InterPro" id="IPR055348">
    <property type="entry name" value="DctQ"/>
</dbReference>
<keyword evidence="5 9" id="KW-0812">Transmembrane</keyword>
<dbReference type="AlphaFoldDB" id="A0A2U8GLP7"/>
<feature type="domain" description="Tripartite ATP-independent periplasmic transporters DctQ component" evidence="10">
    <location>
        <begin position="27"/>
        <end position="158"/>
    </location>
</feature>
<evidence type="ECO:0000256" key="6">
    <source>
        <dbReference type="ARBA" id="ARBA00022989"/>
    </source>
</evidence>
<keyword evidence="7 9" id="KW-0472">Membrane</keyword>
<evidence type="ECO:0000256" key="9">
    <source>
        <dbReference type="RuleBase" id="RU369079"/>
    </source>
</evidence>
<sequence>MSYLMALLRWLDRNAERTLILIAYSSMALIIVYAVFERYVFSTQIPWSTSIPIYLFLWVAWVGCAYNVKKRTHLVFNDFRLRMPYGMQFAMMWLDTILWIGFGSIVAWFTIEQTQLAYDNFSIVQGTDNVMQWWFYLATPVGWGILMIRALQNLMQDIGRFRRREPFLVDIQTVGGD</sequence>
<dbReference type="PANTHER" id="PTHR35011">
    <property type="entry name" value="2,3-DIKETO-L-GULONATE TRAP TRANSPORTER SMALL PERMEASE PROTEIN YIAM"/>
    <property type="match status" value="1"/>
</dbReference>
<proteinExistence type="inferred from homology"/>
<evidence type="ECO:0000259" key="10">
    <source>
        <dbReference type="Pfam" id="PF04290"/>
    </source>
</evidence>
<feature type="transmembrane region" description="Helical" evidence="9">
    <location>
        <begin position="131"/>
        <end position="151"/>
    </location>
</feature>
<keyword evidence="6 9" id="KW-1133">Transmembrane helix</keyword>
<comment type="subunit">
    <text evidence="9">The complex comprises the extracytoplasmic solute receptor protein and the two transmembrane proteins.</text>
</comment>
<evidence type="ECO:0000313" key="11">
    <source>
        <dbReference type="EMBL" id="AWI74370.1"/>
    </source>
</evidence>
<comment type="similarity">
    <text evidence="8 9">Belongs to the TRAP transporter small permease family.</text>
</comment>
<keyword evidence="12" id="KW-1185">Reference proteome</keyword>
<evidence type="ECO:0000256" key="1">
    <source>
        <dbReference type="ARBA" id="ARBA00004429"/>
    </source>
</evidence>
<evidence type="ECO:0000313" key="12">
    <source>
        <dbReference type="Proteomes" id="UP000244930"/>
    </source>
</evidence>
<dbReference type="InterPro" id="IPR007387">
    <property type="entry name" value="TRAP_DctQ"/>
</dbReference>
<dbReference type="GO" id="GO:0015740">
    <property type="term" value="P:C4-dicarboxylate transport"/>
    <property type="evidence" value="ECO:0007669"/>
    <property type="project" value="TreeGrafter"/>
</dbReference>
<dbReference type="EMBL" id="CP022187">
    <property type="protein sequence ID" value="AWI74370.1"/>
    <property type="molecule type" value="Genomic_DNA"/>
</dbReference>
<evidence type="ECO:0000256" key="4">
    <source>
        <dbReference type="ARBA" id="ARBA00022519"/>
    </source>
</evidence>
<dbReference type="GO" id="GO:0022857">
    <property type="term" value="F:transmembrane transporter activity"/>
    <property type="evidence" value="ECO:0007669"/>
    <property type="project" value="UniProtKB-UniRule"/>
</dbReference>
<keyword evidence="4 9" id="KW-0997">Cell inner membrane</keyword>